<feature type="chain" id="PRO_5037042500" evidence="2">
    <location>
        <begin position="21"/>
        <end position="394"/>
    </location>
</feature>
<comment type="similarity">
    <text evidence="1">Belongs to the CapA family.</text>
</comment>
<evidence type="ECO:0000313" key="5">
    <source>
        <dbReference type="Proteomes" id="UP000641646"/>
    </source>
</evidence>
<dbReference type="CDD" id="cd07381">
    <property type="entry name" value="MPP_CapA"/>
    <property type="match status" value="1"/>
</dbReference>
<proteinExistence type="inferred from homology"/>
<dbReference type="PANTHER" id="PTHR33393:SF12">
    <property type="entry name" value="CAPSULE BIOSYNTHESIS PROTEIN CAPA"/>
    <property type="match status" value="1"/>
</dbReference>
<dbReference type="Gene3D" id="3.60.21.10">
    <property type="match status" value="1"/>
</dbReference>
<dbReference type="AlphaFoldDB" id="A0A926VE44"/>
<dbReference type="Pfam" id="PF09587">
    <property type="entry name" value="PGA_cap"/>
    <property type="match status" value="1"/>
</dbReference>
<feature type="signal peptide" evidence="2">
    <location>
        <begin position="1"/>
        <end position="20"/>
    </location>
</feature>
<keyword evidence="2" id="KW-0732">Signal</keyword>
<dbReference type="SMART" id="SM00854">
    <property type="entry name" value="PGA_cap"/>
    <property type="match status" value="1"/>
</dbReference>
<reference evidence="4" key="2">
    <citation type="submission" date="2020-08" db="EMBL/GenBank/DDBJ databases">
        <authorList>
            <person name="Chen M."/>
            <person name="Teng W."/>
            <person name="Zhao L."/>
            <person name="Hu C."/>
            <person name="Zhou Y."/>
            <person name="Han B."/>
            <person name="Song L."/>
            <person name="Shu W."/>
        </authorList>
    </citation>
    <scope>NUCLEOTIDE SEQUENCE</scope>
    <source>
        <strain evidence="4">FACHB-1375</strain>
    </source>
</reference>
<keyword evidence="5" id="KW-1185">Reference proteome</keyword>
<dbReference type="InterPro" id="IPR029052">
    <property type="entry name" value="Metallo-depent_PP-like"/>
</dbReference>
<gene>
    <name evidence="4" type="ORF">H6G03_10820</name>
</gene>
<dbReference type="SUPFAM" id="SSF56300">
    <property type="entry name" value="Metallo-dependent phosphatases"/>
    <property type="match status" value="1"/>
</dbReference>
<protein>
    <submittedName>
        <fullName evidence="4">CapA family protein</fullName>
    </submittedName>
</protein>
<evidence type="ECO:0000256" key="2">
    <source>
        <dbReference type="SAM" id="SignalP"/>
    </source>
</evidence>
<dbReference type="EMBL" id="JACJPW010000023">
    <property type="protein sequence ID" value="MBD2181593.1"/>
    <property type="molecule type" value="Genomic_DNA"/>
</dbReference>
<feature type="domain" description="Capsule synthesis protein CapA" evidence="3">
    <location>
        <begin position="51"/>
        <end position="303"/>
    </location>
</feature>
<evidence type="ECO:0000256" key="1">
    <source>
        <dbReference type="ARBA" id="ARBA00005662"/>
    </source>
</evidence>
<organism evidence="4 5">
    <name type="scientific">Aerosakkonema funiforme FACHB-1375</name>
    <dbReference type="NCBI Taxonomy" id="2949571"/>
    <lineage>
        <taxon>Bacteria</taxon>
        <taxon>Bacillati</taxon>
        <taxon>Cyanobacteriota</taxon>
        <taxon>Cyanophyceae</taxon>
        <taxon>Oscillatoriophycideae</taxon>
        <taxon>Aerosakkonematales</taxon>
        <taxon>Aerosakkonemataceae</taxon>
        <taxon>Aerosakkonema</taxon>
    </lineage>
</organism>
<comment type="caution">
    <text evidence="4">The sequence shown here is derived from an EMBL/GenBank/DDBJ whole genome shotgun (WGS) entry which is preliminary data.</text>
</comment>
<accession>A0A926VE44</accession>
<dbReference type="RefSeq" id="WP_190464402.1">
    <property type="nucleotide sequence ID" value="NZ_JACJPW010000023.1"/>
</dbReference>
<evidence type="ECO:0000313" key="4">
    <source>
        <dbReference type="EMBL" id="MBD2181593.1"/>
    </source>
</evidence>
<dbReference type="InterPro" id="IPR052169">
    <property type="entry name" value="CW_Biosynth-Accessory"/>
</dbReference>
<dbReference type="InterPro" id="IPR019079">
    <property type="entry name" value="Capsule_synth_CapA"/>
</dbReference>
<name>A0A926VE44_9CYAN</name>
<dbReference type="Proteomes" id="UP000641646">
    <property type="component" value="Unassembled WGS sequence"/>
</dbReference>
<dbReference type="PANTHER" id="PTHR33393">
    <property type="entry name" value="POLYGLUTAMINE SYNTHESIS ACCESSORY PROTEIN RV0574C-RELATED"/>
    <property type="match status" value="1"/>
</dbReference>
<dbReference type="PROSITE" id="PS51257">
    <property type="entry name" value="PROKAR_LIPOPROTEIN"/>
    <property type="match status" value="1"/>
</dbReference>
<sequence length="394" mass="43817">MKFKSLLIIFVLLISGCSQIGNGNKTAIEQTKPSSNSQVEPKLRTYTKEAKLIAVGDILMHLALTRSGYNPQTKTYNFDNFFKEVKPIISTGDWAIANLEVPVAGAEFGYSEFPIFNAPAEIVDAAKNAGFNVLTNANNHALDKGEKGIINTIKNIQKRGIPSTGTATSPQSASKILFVRKNDISMAIMAYTYGTNGIPIPKGKNYLISLLDEKKIVKDIARARKEGADVVTLCLHFGNEYQRQPTPAQKQLVKRLVEAGADIILGSHPHVVQPYQIFNLRRKDGKPRTAVAIYSMGNFIAYQVGNYKDLGVIFSVNIRKRFPEKTIEISNVEAMTTWTQNYRLNNKLNFRVVPIAAVVKTKKDPLIPTTYYPVLQKQLVQMNNHLKSLGTENK</sequence>
<reference evidence="4" key="1">
    <citation type="journal article" date="2015" name="ISME J.">
        <title>Draft Genome Sequence of Streptomyces incarnatus NRRL8089, which Produces the Nucleoside Antibiotic Sinefungin.</title>
        <authorList>
            <person name="Oshima K."/>
            <person name="Hattori M."/>
            <person name="Shimizu H."/>
            <person name="Fukuda K."/>
            <person name="Nemoto M."/>
            <person name="Inagaki K."/>
            <person name="Tamura T."/>
        </authorList>
    </citation>
    <scope>NUCLEOTIDE SEQUENCE</scope>
    <source>
        <strain evidence="4">FACHB-1375</strain>
    </source>
</reference>
<evidence type="ECO:0000259" key="3">
    <source>
        <dbReference type="SMART" id="SM00854"/>
    </source>
</evidence>